<feature type="transmembrane region" description="Helical" evidence="5">
    <location>
        <begin position="261"/>
        <end position="283"/>
    </location>
</feature>
<evidence type="ECO:0000256" key="3">
    <source>
        <dbReference type="ARBA" id="ARBA00022989"/>
    </source>
</evidence>
<dbReference type="Pfam" id="PF01758">
    <property type="entry name" value="SBF"/>
    <property type="match status" value="1"/>
</dbReference>
<name>A0A8E6B3U8_9BACT</name>
<feature type="transmembrane region" description="Helical" evidence="5">
    <location>
        <begin position="55"/>
        <end position="77"/>
    </location>
</feature>
<evidence type="ECO:0000256" key="1">
    <source>
        <dbReference type="ARBA" id="ARBA00004141"/>
    </source>
</evidence>
<dbReference type="PANTHER" id="PTHR10361">
    <property type="entry name" value="SODIUM-BILE ACID COTRANSPORTER"/>
    <property type="match status" value="1"/>
</dbReference>
<evidence type="ECO:0000256" key="4">
    <source>
        <dbReference type="ARBA" id="ARBA00023136"/>
    </source>
</evidence>
<dbReference type="InterPro" id="IPR002657">
    <property type="entry name" value="BilAc:Na_symport/Acr3"/>
</dbReference>
<dbReference type="GO" id="GO:0016020">
    <property type="term" value="C:membrane"/>
    <property type="evidence" value="ECO:0007669"/>
    <property type="project" value="UniProtKB-SubCell"/>
</dbReference>
<dbReference type="PANTHER" id="PTHR10361:SF28">
    <property type="entry name" value="P3 PROTEIN-RELATED"/>
    <property type="match status" value="1"/>
</dbReference>
<feature type="transmembrane region" description="Helical" evidence="5">
    <location>
        <begin position="151"/>
        <end position="176"/>
    </location>
</feature>
<comment type="subcellular location">
    <subcellularLocation>
        <location evidence="1">Membrane</location>
        <topology evidence="1">Multi-pass membrane protein</topology>
    </subcellularLocation>
</comment>
<feature type="transmembrane region" description="Helical" evidence="5">
    <location>
        <begin position="89"/>
        <end position="112"/>
    </location>
</feature>
<reference evidence="6" key="1">
    <citation type="submission" date="2021-05" db="EMBL/GenBank/DDBJ databases">
        <title>Complete genome sequence of the cellulolytic planctomycete Telmatocola sphagniphila SP2T and characterization of the first cellulase from planctomycetes.</title>
        <authorList>
            <person name="Rakitin A.L."/>
            <person name="Beletsky A.V."/>
            <person name="Naumoff D.G."/>
            <person name="Kulichevskaya I.S."/>
            <person name="Mardanov A.V."/>
            <person name="Ravin N.V."/>
            <person name="Dedysh S.N."/>
        </authorList>
    </citation>
    <scope>NUCLEOTIDE SEQUENCE</scope>
    <source>
        <strain evidence="6">SP2T</strain>
    </source>
</reference>
<dbReference type="InterPro" id="IPR038770">
    <property type="entry name" value="Na+/solute_symporter_sf"/>
</dbReference>
<keyword evidence="3 5" id="KW-1133">Transmembrane helix</keyword>
<evidence type="ECO:0000256" key="2">
    <source>
        <dbReference type="ARBA" id="ARBA00022692"/>
    </source>
</evidence>
<evidence type="ECO:0000313" key="7">
    <source>
        <dbReference type="Proteomes" id="UP000676194"/>
    </source>
</evidence>
<organism evidence="6 7">
    <name type="scientific">Telmatocola sphagniphila</name>
    <dbReference type="NCBI Taxonomy" id="1123043"/>
    <lineage>
        <taxon>Bacteria</taxon>
        <taxon>Pseudomonadati</taxon>
        <taxon>Planctomycetota</taxon>
        <taxon>Planctomycetia</taxon>
        <taxon>Gemmatales</taxon>
        <taxon>Gemmataceae</taxon>
    </lineage>
</organism>
<feature type="transmembrane region" description="Helical" evidence="5">
    <location>
        <begin position="124"/>
        <end position="144"/>
    </location>
</feature>
<accession>A0A8E6B3U8</accession>
<feature type="transmembrane region" description="Helical" evidence="5">
    <location>
        <begin position="20"/>
        <end position="40"/>
    </location>
</feature>
<evidence type="ECO:0000256" key="5">
    <source>
        <dbReference type="SAM" id="Phobius"/>
    </source>
</evidence>
<proteinExistence type="predicted"/>
<dbReference type="AlphaFoldDB" id="A0A8E6B3U8"/>
<dbReference type="KEGG" id="tsph:KIH39_21790"/>
<keyword evidence="7" id="KW-1185">Reference proteome</keyword>
<dbReference type="InterPro" id="IPR004710">
    <property type="entry name" value="Bilac:Na_transpt"/>
</dbReference>
<keyword evidence="2 5" id="KW-0812">Transmembrane</keyword>
<dbReference type="Proteomes" id="UP000676194">
    <property type="component" value="Chromosome"/>
</dbReference>
<feature type="transmembrane region" description="Helical" evidence="5">
    <location>
        <begin position="196"/>
        <end position="218"/>
    </location>
</feature>
<dbReference type="Gene3D" id="1.20.1530.20">
    <property type="match status" value="1"/>
</dbReference>
<dbReference type="EMBL" id="CP074694">
    <property type="protein sequence ID" value="QVL31453.1"/>
    <property type="molecule type" value="Genomic_DNA"/>
</dbReference>
<evidence type="ECO:0000313" key="6">
    <source>
        <dbReference type="EMBL" id="QVL31453.1"/>
    </source>
</evidence>
<dbReference type="RefSeq" id="WP_213495334.1">
    <property type="nucleotide sequence ID" value="NZ_CP074694.1"/>
</dbReference>
<protein>
    <submittedName>
        <fullName evidence="6">Na+-dependent transporter</fullName>
    </submittedName>
</protein>
<sequence>MIPLSLRKFKLAEFVHHHFLHLLILSYVLAAFFPALGSWIRTQKLGHAWLGEQHIPLSLTSTLLALLLFNAGLGLRVDQIARLVYAPHVLVLGLLANLFVPLLFLTLISLSMSDWHNPSEVQCILLGLALVASMPIAGSSAAWTQSADGDLALGLGLILGSTLLSPITTPISLYFTRPMAEGEYLDLLNSFCGSETMLFMLTFVLLPTLLGISVRMLAGAARLANVLPRLKLLNTAILLTLCYSNAAISLPQTIAEPDWDFLLITLLFVCGMCGIGFGTGYGLSRLLKSPREQRLALMYGLGMSNNGTALVIASMTVSSHPRVLLPVIFYNLVQHLFAGWVLQANEAPEESAGK</sequence>
<feature type="transmembrane region" description="Helical" evidence="5">
    <location>
        <begin position="295"/>
        <end position="317"/>
    </location>
</feature>
<keyword evidence="4 5" id="KW-0472">Membrane</keyword>
<gene>
    <name evidence="6" type="ORF">KIH39_21790</name>
</gene>
<feature type="transmembrane region" description="Helical" evidence="5">
    <location>
        <begin position="230"/>
        <end position="249"/>
    </location>
</feature>